<dbReference type="EMBL" id="JAUHHV010000005">
    <property type="protein sequence ID" value="KAK1425040.1"/>
    <property type="molecule type" value="Genomic_DNA"/>
</dbReference>
<protein>
    <submittedName>
        <fullName evidence="2">Uncharacterized protein</fullName>
    </submittedName>
</protein>
<dbReference type="AlphaFoldDB" id="A0AAD8NQY7"/>
<keyword evidence="1" id="KW-0472">Membrane</keyword>
<dbReference type="Proteomes" id="UP001229421">
    <property type="component" value="Unassembled WGS sequence"/>
</dbReference>
<evidence type="ECO:0000313" key="2">
    <source>
        <dbReference type="EMBL" id="KAK1425040.1"/>
    </source>
</evidence>
<sequence>MMTRDKKRVINLFYILVHLCCYWSNTHTSATISRSQHIIIVWYFLFIVWFKLFAAFSYTKPSINLRTLMLVFGEGFCRSG</sequence>
<comment type="caution">
    <text evidence="2">The sequence shown here is derived from an EMBL/GenBank/DDBJ whole genome shotgun (WGS) entry which is preliminary data.</text>
</comment>
<keyword evidence="1" id="KW-0812">Transmembrane</keyword>
<reference evidence="2" key="1">
    <citation type="journal article" date="2023" name="bioRxiv">
        <title>Improved chromosome-level genome assembly for marigold (Tagetes erecta).</title>
        <authorList>
            <person name="Jiang F."/>
            <person name="Yuan L."/>
            <person name="Wang S."/>
            <person name="Wang H."/>
            <person name="Xu D."/>
            <person name="Wang A."/>
            <person name="Fan W."/>
        </authorList>
    </citation>
    <scope>NUCLEOTIDE SEQUENCE</scope>
    <source>
        <strain evidence="2">WSJ</strain>
        <tissue evidence="2">Leaf</tissue>
    </source>
</reference>
<proteinExistence type="predicted"/>
<evidence type="ECO:0000313" key="3">
    <source>
        <dbReference type="Proteomes" id="UP001229421"/>
    </source>
</evidence>
<feature type="transmembrane region" description="Helical" evidence="1">
    <location>
        <begin position="9"/>
        <end position="25"/>
    </location>
</feature>
<accession>A0AAD8NQY7</accession>
<keyword evidence="1" id="KW-1133">Transmembrane helix</keyword>
<keyword evidence="3" id="KW-1185">Reference proteome</keyword>
<evidence type="ECO:0000256" key="1">
    <source>
        <dbReference type="SAM" id="Phobius"/>
    </source>
</evidence>
<name>A0AAD8NQY7_TARER</name>
<gene>
    <name evidence="2" type="ORF">QVD17_20383</name>
</gene>
<organism evidence="2 3">
    <name type="scientific">Tagetes erecta</name>
    <name type="common">African marigold</name>
    <dbReference type="NCBI Taxonomy" id="13708"/>
    <lineage>
        <taxon>Eukaryota</taxon>
        <taxon>Viridiplantae</taxon>
        <taxon>Streptophyta</taxon>
        <taxon>Embryophyta</taxon>
        <taxon>Tracheophyta</taxon>
        <taxon>Spermatophyta</taxon>
        <taxon>Magnoliopsida</taxon>
        <taxon>eudicotyledons</taxon>
        <taxon>Gunneridae</taxon>
        <taxon>Pentapetalae</taxon>
        <taxon>asterids</taxon>
        <taxon>campanulids</taxon>
        <taxon>Asterales</taxon>
        <taxon>Asteraceae</taxon>
        <taxon>Asteroideae</taxon>
        <taxon>Heliantheae alliance</taxon>
        <taxon>Tageteae</taxon>
        <taxon>Tagetes</taxon>
    </lineage>
</organism>
<feature type="transmembrane region" description="Helical" evidence="1">
    <location>
        <begin position="37"/>
        <end position="59"/>
    </location>
</feature>